<protein>
    <recommendedName>
        <fullName evidence="3">Alpha/beta hydrolase</fullName>
    </recommendedName>
</protein>
<dbReference type="RefSeq" id="WP_143409711.1">
    <property type="nucleotide sequence ID" value="NZ_VHSF01000001.1"/>
</dbReference>
<accession>A0A550I7I3</accession>
<dbReference type="Proteomes" id="UP000315131">
    <property type="component" value="Unassembled WGS sequence"/>
</dbReference>
<name>A0A550I7I3_9FLAO</name>
<dbReference type="EMBL" id="VHSF01000001">
    <property type="protein sequence ID" value="TRO66932.1"/>
    <property type="molecule type" value="Genomic_DNA"/>
</dbReference>
<dbReference type="AlphaFoldDB" id="A0A550I7I3"/>
<dbReference type="Pfam" id="PF05728">
    <property type="entry name" value="UPF0227"/>
    <property type="match status" value="1"/>
</dbReference>
<comment type="caution">
    <text evidence="1">The sequence shown here is derived from an EMBL/GenBank/DDBJ whole genome shotgun (WGS) entry which is preliminary data.</text>
</comment>
<dbReference type="InterPro" id="IPR008886">
    <property type="entry name" value="UPF0227/Esterase_YqiA"/>
</dbReference>
<dbReference type="OrthoDB" id="1438136at2"/>
<reference evidence="1 2" key="1">
    <citation type="submission" date="2019-06" db="EMBL/GenBank/DDBJ databases">
        <title>Gramella sabulilitoris sp. nov., isolated from a marine sand.</title>
        <authorList>
            <person name="Yoon J.-H."/>
        </authorList>
    </citation>
    <scope>NUCLEOTIDE SEQUENCE [LARGE SCALE GENOMIC DNA]</scope>
    <source>
        <strain evidence="1 2">HSMS-1</strain>
    </source>
</reference>
<dbReference type="InterPro" id="IPR029058">
    <property type="entry name" value="AB_hydrolase_fold"/>
</dbReference>
<evidence type="ECO:0000313" key="1">
    <source>
        <dbReference type="EMBL" id="TRO66932.1"/>
    </source>
</evidence>
<sequence>MNILYLHGLHSKLSQPKRKLLEQYGKVFAPDTAYENKHIQPVEILKQYRDTHFNVVIGSSMGALNAFIISENIGRPALIFNPPLKKYRHVNFKAQHVKGLHTKQIFLGGNDDIVDPADTLEFLGGYKASDLSITIDQKNGHRIPLDIFREQLAIFFSGICY</sequence>
<keyword evidence="2" id="KW-1185">Reference proteome</keyword>
<evidence type="ECO:0008006" key="3">
    <source>
        <dbReference type="Google" id="ProtNLM"/>
    </source>
</evidence>
<organism evidence="1 2">
    <name type="scientific">Christiangramia sabulilitoris</name>
    <dbReference type="NCBI Taxonomy" id="2583991"/>
    <lineage>
        <taxon>Bacteria</taxon>
        <taxon>Pseudomonadati</taxon>
        <taxon>Bacteroidota</taxon>
        <taxon>Flavobacteriia</taxon>
        <taxon>Flavobacteriales</taxon>
        <taxon>Flavobacteriaceae</taxon>
        <taxon>Christiangramia</taxon>
    </lineage>
</organism>
<dbReference type="Gene3D" id="3.40.50.1820">
    <property type="entry name" value="alpha/beta hydrolase"/>
    <property type="match status" value="1"/>
</dbReference>
<proteinExistence type="predicted"/>
<evidence type="ECO:0000313" key="2">
    <source>
        <dbReference type="Proteomes" id="UP000315131"/>
    </source>
</evidence>
<gene>
    <name evidence="1" type="ORF">FGM01_03310</name>
</gene>